<dbReference type="HOGENOM" id="CLU_3368949_0_0_1"/>
<organism evidence="2">
    <name type="scientific">Caenorhabditis brenneri</name>
    <name type="common">Nematode worm</name>
    <dbReference type="NCBI Taxonomy" id="135651"/>
    <lineage>
        <taxon>Eukaryota</taxon>
        <taxon>Metazoa</taxon>
        <taxon>Ecdysozoa</taxon>
        <taxon>Nematoda</taxon>
        <taxon>Chromadorea</taxon>
        <taxon>Rhabditida</taxon>
        <taxon>Rhabditina</taxon>
        <taxon>Rhabditomorpha</taxon>
        <taxon>Rhabditoidea</taxon>
        <taxon>Rhabditidae</taxon>
        <taxon>Peloderinae</taxon>
        <taxon>Caenorhabditis</taxon>
    </lineage>
</organism>
<sequence length="35" mass="4008">MIENFIEVVISPYFASSHRIENLVIGLKNVFRSPS</sequence>
<gene>
    <name evidence="1" type="ORF">CAEBREN_03807</name>
</gene>
<name>G0NF30_CAEBE</name>
<evidence type="ECO:0000313" key="2">
    <source>
        <dbReference type="Proteomes" id="UP000008068"/>
    </source>
</evidence>
<evidence type="ECO:0000313" key="1">
    <source>
        <dbReference type="EMBL" id="EGT59086.1"/>
    </source>
</evidence>
<dbReference type="Proteomes" id="UP000008068">
    <property type="component" value="Unassembled WGS sequence"/>
</dbReference>
<dbReference type="InParanoid" id="G0NF30"/>
<reference evidence="2" key="1">
    <citation type="submission" date="2011-07" db="EMBL/GenBank/DDBJ databases">
        <authorList>
            <consortium name="Caenorhabditis brenneri Sequencing and Analysis Consortium"/>
            <person name="Wilson R.K."/>
        </authorList>
    </citation>
    <scope>NUCLEOTIDE SEQUENCE [LARGE SCALE GENOMIC DNA]</scope>
    <source>
        <strain evidence="2">PB2801</strain>
    </source>
</reference>
<protein>
    <submittedName>
        <fullName evidence="1">Uncharacterized protein</fullName>
    </submittedName>
</protein>
<keyword evidence="2" id="KW-1185">Reference proteome</keyword>
<dbReference type="AlphaFoldDB" id="G0NF30"/>
<proteinExistence type="predicted"/>
<accession>G0NF30</accession>
<dbReference type="EMBL" id="GL379874">
    <property type="protein sequence ID" value="EGT59086.1"/>
    <property type="molecule type" value="Genomic_DNA"/>
</dbReference>